<keyword evidence="2" id="KW-1185">Reference proteome</keyword>
<dbReference type="Gene3D" id="3.30.300.20">
    <property type="match status" value="1"/>
</dbReference>
<dbReference type="InterPro" id="IPR015946">
    <property type="entry name" value="KH_dom-like_a/b"/>
</dbReference>
<reference evidence="1 2" key="1">
    <citation type="submission" date="2024-06" db="EMBL/GenBank/DDBJ databases">
        <title>Sorghum-associated microbial communities from plants grown in Nebraska, USA.</title>
        <authorList>
            <person name="Schachtman D."/>
        </authorList>
    </citation>
    <scope>NUCLEOTIDE SEQUENCE [LARGE SCALE GENOMIC DNA]</scope>
    <source>
        <strain evidence="1 2">1757</strain>
    </source>
</reference>
<evidence type="ECO:0000313" key="2">
    <source>
        <dbReference type="Proteomes" id="UP001549251"/>
    </source>
</evidence>
<organism evidence="1 2">
    <name type="scientific">Rhodanobacter soli</name>
    <dbReference type="NCBI Taxonomy" id="590609"/>
    <lineage>
        <taxon>Bacteria</taxon>
        <taxon>Pseudomonadati</taxon>
        <taxon>Pseudomonadota</taxon>
        <taxon>Gammaproteobacteria</taxon>
        <taxon>Lysobacterales</taxon>
        <taxon>Rhodanobacteraceae</taxon>
        <taxon>Rhodanobacter</taxon>
    </lineage>
</organism>
<accession>A0ABV2Q0Y8</accession>
<dbReference type="RefSeq" id="WP_354552818.1">
    <property type="nucleotide sequence ID" value="NZ_JBEPSD010000004.1"/>
</dbReference>
<name>A0ABV2Q0Y8_9GAMM</name>
<protein>
    <submittedName>
        <fullName evidence="1">Redox protein</fullName>
    </submittedName>
</protein>
<dbReference type="InterPro" id="IPR003718">
    <property type="entry name" value="OsmC/Ohr_fam"/>
</dbReference>
<dbReference type="Pfam" id="PF02566">
    <property type="entry name" value="OsmC"/>
    <property type="match status" value="1"/>
</dbReference>
<dbReference type="InterPro" id="IPR036102">
    <property type="entry name" value="OsmC/Ohrsf"/>
</dbReference>
<sequence>MHLKPVSSASAKSTSTHYRTVIATGRHDLVADESALHGGQDAGPAPYDYLLASLGACTAMTLQMYAERKGWDVGEIHVDLELSKSEDTGTSIRRVLATSNPLSDEQWAHLLDVAGKTPVTKSLLAGIAITSRRGP</sequence>
<comment type="caution">
    <text evidence="1">The sequence shown here is derived from an EMBL/GenBank/DDBJ whole genome shotgun (WGS) entry which is preliminary data.</text>
</comment>
<proteinExistence type="predicted"/>
<dbReference type="SUPFAM" id="SSF82784">
    <property type="entry name" value="OsmC-like"/>
    <property type="match status" value="1"/>
</dbReference>
<dbReference type="PANTHER" id="PTHR39624:SF2">
    <property type="entry name" value="OSMC-LIKE PROTEIN"/>
    <property type="match status" value="1"/>
</dbReference>
<evidence type="ECO:0000313" key="1">
    <source>
        <dbReference type="EMBL" id="MET4570960.1"/>
    </source>
</evidence>
<gene>
    <name evidence="1" type="ORF">ABIE04_003342</name>
</gene>
<dbReference type="EMBL" id="JBEPSD010000004">
    <property type="protein sequence ID" value="MET4570960.1"/>
    <property type="molecule type" value="Genomic_DNA"/>
</dbReference>
<dbReference type="PANTHER" id="PTHR39624">
    <property type="entry name" value="PROTEIN INVOLVED IN RIMO-MEDIATED BETA-METHYLTHIOLATION OF RIBOSOMAL PROTEIN S12 YCAO"/>
    <property type="match status" value="1"/>
</dbReference>
<dbReference type="Proteomes" id="UP001549251">
    <property type="component" value="Unassembled WGS sequence"/>
</dbReference>